<evidence type="ECO:0000313" key="3">
    <source>
        <dbReference type="Proteomes" id="UP000269721"/>
    </source>
</evidence>
<feature type="region of interest" description="Disordered" evidence="1">
    <location>
        <begin position="1"/>
        <end position="48"/>
    </location>
</feature>
<keyword evidence="3" id="KW-1185">Reference proteome</keyword>
<feature type="region of interest" description="Disordered" evidence="1">
    <location>
        <begin position="66"/>
        <end position="136"/>
    </location>
</feature>
<feature type="compositionally biased region" description="Low complexity" evidence="1">
    <location>
        <begin position="156"/>
        <end position="176"/>
    </location>
</feature>
<feature type="region of interest" description="Disordered" evidence="1">
    <location>
        <begin position="251"/>
        <end position="282"/>
    </location>
</feature>
<feature type="region of interest" description="Disordered" evidence="1">
    <location>
        <begin position="148"/>
        <end position="218"/>
    </location>
</feature>
<feature type="compositionally biased region" description="Basic and acidic residues" evidence="1">
    <location>
        <begin position="117"/>
        <end position="126"/>
    </location>
</feature>
<dbReference type="AlphaFoldDB" id="A0A4P9VZJ4"/>
<evidence type="ECO:0000313" key="2">
    <source>
        <dbReference type="EMBL" id="RKO84752.1"/>
    </source>
</evidence>
<feature type="compositionally biased region" description="Low complexity" evidence="1">
    <location>
        <begin position="184"/>
        <end position="211"/>
    </location>
</feature>
<feature type="compositionally biased region" description="Basic and acidic residues" evidence="1">
    <location>
        <begin position="77"/>
        <end position="88"/>
    </location>
</feature>
<proteinExistence type="predicted"/>
<evidence type="ECO:0000256" key="1">
    <source>
        <dbReference type="SAM" id="MobiDB-lite"/>
    </source>
</evidence>
<dbReference type="EMBL" id="KZ999767">
    <property type="protein sequence ID" value="RKO84752.1"/>
    <property type="molecule type" value="Genomic_DNA"/>
</dbReference>
<dbReference type="Proteomes" id="UP000269721">
    <property type="component" value="Unassembled WGS sequence"/>
</dbReference>
<feature type="compositionally biased region" description="Acidic residues" evidence="1">
    <location>
        <begin position="89"/>
        <end position="107"/>
    </location>
</feature>
<feature type="compositionally biased region" description="Low complexity" evidence="1">
    <location>
        <begin position="1"/>
        <end position="11"/>
    </location>
</feature>
<sequence>MTWWTSKGGKAAARRSARRATQSPYHRPAAAQPRQTRQDPPPRATGGFLQTAKNLLSIPFNFFAPTNEYADDEEMYDTIREKGLGRDSDEMETTDGEESQAVDEEQRETEQVPAEVPKVDKGKGRAEPLPQPAAEELREEPVAVQAMTFGDVPVFGSNGQSSSSASNGQGSSSNPSAPRPDPTPFQFQFKPPTSTQAPFAFPFTPAGPSSPSVKRASPVKDIYSKMTAIIVNKGEDKMNEEELAQFTSLVSQVAPPTEPQASSISLPDTVLRDSFGLPDAPE</sequence>
<reference evidence="3" key="1">
    <citation type="journal article" date="2018" name="Nat. Microbiol.">
        <title>Leveraging single-cell genomics to expand the fungal tree of life.</title>
        <authorList>
            <person name="Ahrendt S.R."/>
            <person name="Quandt C.A."/>
            <person name="Ciobanu D."/>
            <person name="Clum A."/>
            <person name="Salamov A."/>
            <person name="Andreopoulos B."/>
            <person name="Cheng J.F."/>
            <person name="Woyke T."/>
            <person name="Pelin A."/>
            <person name="Henrissat B."/>
            <person name="Reynolds N.K."/>
            <person name="Benny G.L."/>
            <person name="Smith M.E."/>
            <person name="James T.Y."/>
            <person name="Grigoriev I.V."/>
        </authorList>
    </citation>
    <scope>NUCLEOTIDE SEQUENCE [LARGE SCALE GENOMIC DNA]</scope>
</reference>
<organism evidence="2 3">
    <name type="scientific">Blyttiomyces helicus</name>
    <dbReference type="NCBI Taxonomy" id="388810"/>
    <lineage>
        <taxon>Eukaryota</taxon>
        <taxon>Fungi</taxon>
        <taxon>Fungi incertae sedis</taxon>
        <taxon>Chytridiomycota</taxon>
        <taxon>Chytridiomycota incertae sedis</taxon>
        <taxon>Chytridiomycetes</taxon>
        <taxon>Chytridiomycetes incertae sedis</taxon>
        <taxon>Blyttiomyces</taxon>
    </lineage>
</organism>
<protein>
    <submittedName>
        <fullName evidence="2">Uncharacterized protein</fullName>
    </submittedName>
</protein>
<gene>
    <name evidence="2" type="ORF">BDK51DRAFT_27094</name>
</gene>
<name>A0A4P9VZJ4_9FUNG</name>
<accession>A0A4P9VZJ4</accession>